<sequence length="367" mass="42018">MPLRRLLLVPGQRLTGAAAPWLRRLIRTWRPAHGAIIHEGELQYFGDLPALLGPENVAVLSQTMDPRLFGPPEAECPYPSCHGAKLWHTVPPRHLPQILRQVDAVLISITAGPIIQHVITAARRHDIPIALFDRPDHPELYGDPARQRNTFREFRHGDDFDLYFKQELLPDCQTDYTRPLSPLPVRLESYTLTPAKKEFSVFFCGRPRYKDSQDDKKELLEKAQQNIPRSRVLLHTARDSFLTNAAYWHNLMASQIALSPSCKVWDSYRHCEIGLSETTAIVAPIPYTVTCGPPLQDGKNAILYRTRLGNNGKYHLDDPDIIDKIRWYLDNPQECERLARVWHNDVLQGHTVTARGRYIIEQIASLR</sequence>
<dbReference type="Proteomes" id="UP000230731">
    <property type="component" value="Unassembled WGS sequence"/>
</dbReference>
<accession>A0A2M6WZS6</accession>
<reference evidence="2" key="1">
    <citation type="submission" date="2017-09" db="EMBL/GenBank/DDBJ databases">
        <title>Depth-based differentiation of microbial function through sediment-hosted aquifers and enrichment of novel symbionts in the deep terrestrial subsurface.</title>
        <authorList>
            <person name="Probst A.J."/>
            <person name="Ladd B."/>
            <person name="Jarett J.K."/>
            <person name="Geller-Mcgrath D.E."/>
            <person name="Sieber C.M.K."/>
            <person name="Emerson J.B."/>
            <person name="Anantharaman K."/>
            <person name="Thomas B.C."/>
            <person name="Malmstrom R."/>
            <person name="Stieglmeier M."/>
            <person name="Klingl A."/>
            <person name="Woyke T."/>
            <person name="Ryan C.M."/>
            <person name="Banfield J.F."/>
        </authorList>
    </citation>
    <scope>NUCLEOTIDE SEQUENCE [LARGE SCALE GENOMIC DNA]</scope>
</reference>
<protein>
    <recommendedName>
        <fullName evidence="3">DUF3880 domain-containing protein</fullName>
    </recommendedName>
</protein>
<evidence type="ECO:0008006" key="3">
    <source>
        <dbReference type="Google" id="ProtNLM"/>
    </source>
</evidence>
<proteinExistence type="predicted"/>
<dbReference type="AlphaFoldDB" id="A0A2M6WZS6"/>
<evidence type="ECO:0000313" key="1">
    <source>
        <dbReference type="EMBL" id="PIT98257.1"/>
    </source>
</evidence>
<dbReference type="EMBL" id="PEZP01000021">
    <property type="protein sequence ID" value="PIT98257.1"/>
    <property type="molecule type" value="Genomic_DNA"/>
</dbReference>
<comment type="caution">
    <text evidence="1">The sequence shown here is derived from an EMBL/GenBank/DDBJ whole genome shotgun (WGS) entry which is preliminary data.</text>
</comment>
<evidence type="ECO:0000313" key="2">
    <source>
        <dbReference type="Proteomes" id="UP000230731"/>
    </source>
</evidence>
<organism evidence="1 2">
    <name type="scientific">Candidatus Andersenbacteria bacterium CG10_big_fil_rev_8_21_14_0_10_54_11</name>
    <dbReference type="NCBI Taxonomy" id="1974485"/>
    <lineage>
        <taxon>Bacteria</taxon>
        <taxon>Candidatus Anderseniibacteriota</taxon>
    </lineage>
</organism>
<gene>
    <name evidence="1" type="ORF">COT71_01795</name>
</gene>
<name>A0A2M6WZS6_9BACT</name>